<name>A0ABQ9CZS3_9PASS</name>
<comment type="caution">
    <text evidence="1">The sequence shown here is derived from an EMBL/GenBank/DDBJ whole genome shotgun (WGS) entry which is preliminary data.</text>
</comment>
<proteinExistence type="predicted"/>
<dbReference type="PANTHER" id="PTHR19446">
    <property type="entry name" value="REVERSE TRANSCRIPTASES"/>
    <property type="match status" value="1"/>
</dbReference>
<dbReference type="Proteomes" id="UP001145742">
    <property type="component" value="Unassembled WGS sequence"/>
</dbReference>
<organism evidence="1 2">
    <name type="scientific">Willisornis vidua</name>
    <name type="common">Xingu scale-backed antbird</name>
    <dbReference type="NCBI Taxonomy" id="1566151"/>
    <lineage>
        <taxon>Eukaryota</taxon>
        <taxon>Metazoa</taxon>
        <taxon>Chordata</taxon>
        <taxon>Craniata</taxon>
        <taxon>Vertebrata</taxon>
        <taxon>Euteleostomi</taxon>
        <taxon>Archelosauria</taxon>
        <taxon>Archosauria</taxon>
        <taxon>Dinosauria</taxon>
        <taxon>Saurischia</taxon>
        <taxon>Theropoda</taxon>
        <taxon>Coelurosauria</taxon>
        <taxon>Aves</taxon>
        <taxon>Neognathae</taxon>
        <taxon>Neoaves</taxon>
        <taxon>Telluraves</taxon>
        <taxon>Australaves</taxon>
        <taxon>Passeriformes</taxon>
        <taxon>Thamnophilidae</taxon>
        <taxon>Willisornis</taxon>
    </lineage>
</organism>
<protein>
    <submittedName>
        <fullName evidence="1">RNA-directed DNA polymerase from mobile element jockey-like protein</fullName>
    </submittedName>
</protein>
<keyword evidence="2" id="KW-1185">Reference proteome</keyword>
<gene>
    <name evidence="1" type="ORF">WISP_96378</name>
</gene>
<sequence>MLLIEKTSILNQWSEQFQTLFSASHVIQGSAIQHNAQQLVKKQLYTAPIMGETLKAIQQVTTGKAAGVDGIPPKVWKHGGKALHAKFHELVVHCWEQGKLPPDLHDAVIITLYKMKEIKSDCSNYRGITLLPIAGKILARILLNRLVPAIAEELLLESQRVFRANRSATEMVFVLRQLQEKGREQNKGLCNFF</sequence>
<evidence type="ECO:0000313" key="1">
    <source>
        <dbReference type="EMBL" id="KAJ7412428.1"/>
    </source>
</evidence>
<evidence type="ECO:0000313" key="2">
    <source>
        <dbReference type="Proteomes" id="UP001145742"/>
    </source>
</evidence>
<accession>A0ABQ9CZS3</accession>
<dbReference type="EMBL" id="WHWB01034247">
    <property type="protein sequence ID" value="KAJ7412428.1"/>
    <property type="molecule type" value="Genomic_DNA"/>
</dbReference>
<reference evidence="1" key="1">
    <citation type="submission" date="2019-10" db="EMBL/GenBank/DDBJ databases">
        <authorList>
            <person name="Soares A.E.R."/>
            <person name="Aleixo A."/>
            <person name="Schneider P."/>
            <person name="Miyaki C.Y."/>
            <person name="Schneider M.P."/>
            <person name="Mello C."/>
            <person name="Vasconcelos A.T.R."/>
        </authorList>
    </citation>
    <scope>NUCLEOTIDE SEQUENCE</scope>
    <source>
        <tissue evidence="1">Muscle</tissue>
    </source>
</reference>